<dbReference type="PANTHER" id="PTHR36439">
    <property type="entry name" value="BLL4334 PROTEIN"/>
    <property type="match status" value="1"/>
</dbReference>
<evidence type="ECO:0000313" key="2">
    <source>
        <dbReference type="Proteomes" id="UP000320235"/>
    </source>
</evidence>
<dbReference type="Proteomes" id="UP000320235">
    <property type="component" value="Unassembled WGS sequence"/>
</dbReference>
<dbReference type="InterPro" id="IPR012545">
    <property type="entry name" value="DUF1697"/>
</dbReference>
<dbReference type="PIRSF" id="PIRSF008502">
    <property type="entry name" value="UCP008502"/>
    <property type="match status" value="1"/>
</dbReference>
<sequence>MSTTIADDGGMPTYVAFLRAINLGANRKFAKDDIRRVVEAAGFDDVETHINTGNVRFTTPMRSRAKIEALLEGAFAEDRGFEVPTMVFTAAEVAAIAAEAATLGDEHPELARHYIYLMKDELPAATVAKIEGLASEAGGMVVRGRTAHALLGPAYQAGQVDPLGAAKLLGVATNRNRTVIDAIVAKWC</sequence>
<keyword evidence="2" id="KW-1185">Reference proteome</keyword>
<name>A0A543ERY7_9MICO</name>
<dbReference type="EMBL" id="VFPE01000004">
    <property type="protein sequence ID" value="TQM24363.1"/>
    <property type="molecule type" value="Genomic_DNA"/>
</dbReference>
<dbReference type="SUPFAM" id="SSF160379">
    <property type="entry name" value="SP0830-like"/>
    <property type="match status" value="1"/>
</dbReference>
<dbReference type="Gene3D" id="3.30.70.1280">
    <property type="entry name" value="SP0830-like domains"/>
    <property type="match status" value="1"/>
</dbReference>
<dbReference type="Pfam" id="PF08002">
    <property type="entry name" value="DUF1697"/>
    <property type="match status" value="1"/>
</dbReference>
<proteinExistence type="predicted"/>
<gene>
    <name evidence="1" type="ORF">FB391_2876</name>
</gene>
<comment type="caution">
    <text evidence="1">The sequence shown here is derived from an EMBL/GenBank/DDBJ whole genome shotgun (WGS) entry which is preliminary data.</text>
</comment>
<reference evidence="1 2" key="1">
    <citation type="submission" date="2019-06" db="EMBL/GenBank/DDBJ databases">
        <title>Sequencing the genomes of 1000 actinobacteria strains.</title>
        <authorList>
            <person name="Klenk H.-P."/>
        </authorList>
    </citation>
    <scope>NUCLEOTIDE SEQUENCE [LARGE SCALE GENOMIC DNA]</scope>
    <source>
        <strain evidence="1 2">DSM 105492</strain>
    </source>
</reference>
<protein>
    <submittedName>
        <fullName evidence="1">Uncharacterized protein (DUF1697 family)</fullName>
    </submittedName>
</protein>
<dbReference type="AlphaFoldDB" id="A0A543ERY7"/>
<accession>A0A543ERY7</accession>
<dbReference type="PANTHER" id="PTHR36439:SF1">
    <property type="entry name" value="DUF1697 DOMAIN-CONTAINING PROTEIN"/>
    <property type="match status" value="1"/>
</dbReference>
<evidence type="ECO:0000313" key="1">
    <source>
        <dbReference type="EMBL" id="TQM24363.1"/>
    </source>
</evidence>
<organism evidence="1 2">
    <name type="scientific">Microbacterium kyungheense</name>
    <dbReference type="NCBI Taxonomy" id="1263636"/>
    <lineage>
        <taxon>Bacteria</taxon>
        <taxon>Bacillati</taxon>
        <taxon>Actinomycetota</taxon>
        <taxon>Actinomycetes</taxon>
        <taxon>Micrococcales</taxon>
        <taxon>Microbacteriaceae</taxon>
        <taxon>Microbacterium</taxon>
    </lineage>
</organism>